<feature type="domain" description="PARG catalytic Macro" evidence="5">
    <location>
        <begin position="181"/>
        <end position="331"/>
    </location>
</feature>
<dbReference type="GO" id="GO:1990966">
    <property type="term" value="P:ATP generation from poly-ADP-D-ribose"/>
    <property type="evidence" value="ECO:0007669"/>
    <property type="project" value="TreeGrafter"/>
</dbReference>
<feature type="region of interest" description="Disordered" evidence="4">
    <location>
        <begin position="731"/>
        <end position="751"/>
    </location>
</feature>
<feature type="region of interest" description="Disordered" evidence="4">
    <location>
        <begin position="767"/>
        <end position="788"/>
    </location>
</feature>
<feature type="domain" description="PARG catalytic Macro" evidence="5">
    <location>
        <begin position="1418"/>
        <end position="1464"/>
    </location>
</feature>
<dbReference type="PANTHER" id="PTHR12837:SF0">
    <property type="entry name" value="POLY(ADP-RIBOSE) GLYCOHYDROLASE"/>
    <property type="match status" value="1"/>
</dbReference>
<dbReference type="STRING" id="400727.A0A2T7NCI6"/>
<organism evidence="7 8">
    <name type="scientific">Pomacea canaliculata</name>
    <name type="common">Golden apple snail</name>
    <dbReference type="NCBI Taxonomy" id="400727"/>
    <lineage>
        <taxon>Eukaryota</taxon>
        <taxon>Metazoa</taxon>
        <taxon>Spiralia</taxon>
        <taxon>Lophotrochozoa</taxon>
        <taxon>Mollusca</taxon>
        <taxon>Gastropoda</taxon>
        <taxon>Caenogastropoda</taxon>
        <taxon>Architaenioglossa</taxon>
        <taxon>Ampullarioidea</taxon>
        <taxon>Ampullariidae</taxon>
        <taxon>Pomacea</taxon>
    </lineage>
</organism>
<feature type="region of interest" description="Disordered" evidence="4">
    <location>
        <begin position="502"/>
        <end position="522"/>
    </location>
</feature>
<keyword evidence="3" id="KW-0378">Hydrolase</keyword>
<feature type="region of interest" description="Disordered" evidence="4">
    <location>
        <begin position="406"/>
        <end position="443"/>
    </location>
</feature>
<accession>A0A2T7NCI6</accession>
<name>A0A2T7NCI6_POMCA</name>
<evidence type="ECO:0000256" key="2">
    <source>
        <dbReference type="ARBA" id="ARBA00012255"/>
    </source>
</evidence>
<dbReference type="GO" id="GO:0009225">
    <property type="term" value="P:nucleotide-sugar metabolic process"/>
    <property type="evidence" value="ECO:0007669"/>
    <property type="project" value="TreeGrafter"/>
</dbReference>
<dbReference type="InterPro" id="IPR048362">
    <property type="entry name" value="PARG_helical"/>
</dbReference>
<dbReference type="GO" id="GO:0004649">
    <property type="term" value="F:poly(ADP-ribose) glycohydrolase activity"/>
    <property type="evidence" value="ECO:0007669"/>
    <property type="project" value="UniProtKB-EC"/>
</dbReference>
<feature type="compositionally biased region" description="Low complexity" evidence="4">
    <location>
        <begin position="738"/>
        <end position="747"/>
    </location>
</feature>
<protein>
    <recommendedName>
        <fullName evidence="2">poly(ADP-ribose) glycohydrolase</fullName>
        <ecNumber evidence="2">3.2.1.143</ecNumber>
    </recommendedName>
</protein>
<dbReference type="GO" id="GO:0005975">
    <property type="term" value="P:carbohydrate metabolic process"/>
    <property type="evidence" value="ECO:0007669"/>
    <property type="project" value="InterPro"/>
</dbReference>
<dbReference type="Proteomes" id="UP000245119">
    <property type="component" value="Linkage Group LG14"/>
</dbReference>
<evidence type="ECO:0000259" key="6">
    <source>
        <dbReference type="Pfam" id="PF20811"/>
    </source>
</evidence>
<comment type="caution">
    <text evidence="7">The sequence shown here is derived from an EMBL/GenBank/DDBJ whole genome shotgun (WGS) entry which is preliminary data.</text>
</comment>
<evidence type="ECO:0000313" key="7">
    <source>
        <dbReference type="EMBL" id="PVD18886.1"/>
    </source>
</evidence>
<dbReference type="GO" id="GO:0005634">
    <property type="term" value="C:nucleus"/>
    <property type="evidence" value="ECO:0007669"/>
    <property type="project" value="TreeGrafter"/>
</dbReference>
<dbReference type="Pfam" id="PF05028">
    <property type="entry name" value="PARG_cat_C"/>
    <property type="match status" value="2"/>
</dbReference>
<proteinExistence type="inferred from homology"/>
<feature type="compositionally biased region" description="Low complexity" evidence="4">
    <location>
        <begin position="502"/>
        <end position="521"/>
    </location>
</feature>
<evidence type="ECO:0000259" key="5">
    <source>
        <dbReference type="Pfam" id="PF05028"/>
    </source>
</evidence>
<dbReference type="PANTHER" id="PTHR12837">
    <property type="entry name" value="POLY ADP-RIBOSE GLYCOHYDROLASE"/>
    <property type="match status" value="1"/>
</dbReference>
<comment type="similarity">
    <text evidence="1">Belongs to the poly(ADP-ribose) glycohydrolase family.</text>
</comment>
<sequence length="1530" mass="169827">MGLERVVFPHELPTWGHVRGLLLELQERLLSETVSAEDVAVHIQFLMETDHEEKEKFLFSTLPNLIELVIRAEDHIPPKELSFSRQQKGGTTVLTRQFVASILACSFLCLFPERTHDRASKLNSINFTHFFKLLPQPSQVAKLRCILCYFEQIIKAGLEISGSITFRRQVAEKTALPSVEDLLKSNAALCPLVVHLEGGIEDADSNAIQVNFANRSIGGGVLGQGKEQEEVRFCTCPELIAALLFMENIEDNEAIIITGFEQFSQCRSCGGLLEYEGPYKVKAEKEPGIVLNRVCIIEAMPYNWGGHKRQYLQSFILKEISKLFVGFCWVETFQPQPLHGVARCTSSDREEDFMTAPENMDDEDASEEVGKLAQLAHTMSYHLLSQGLVEAVHIMSSLDKKLKLPSIPAEDPLDRGDLSPFGPTPPRGGRGQSCSTPQDEPDPLAQVAREELASTPSHRHGGNGECLSLPVLVRLPQNGSCDLLEVDYSEWLANFRRRSSQLSDLTSRRSSSSTKHSSELSSDLEEIYENLVQAEKLQHGIIEEEYYGSAVSDYAAQFVDSLMHEGTSIAAQMLPGMRHFDQMTPLEGVHRPMAVRFAGSGVLCNFTAAAEDENGENDDLDFMVNDEAVGSNRMQFHTFSIPEFAQSIVESAVKCGAAEASLCLLSREVDHKPDRNPDDIPDDVYRWFADKIVQEVFAHVVDELYFQRFTSESFWRTDLCVNREGIPRRADQIERTESMSSSSSISSCTGSADLPNKSLRASAFQTFAPESVQKPEEESLEGRSSLGSGCKERVSVSKTVRLGDMPEPWPGEVGKKMPASIKFSGRVVEDEAAKSSLTASVCSIPPTSPKVSVASPQVQKLWLTQFSAEEQNSTIAQSWFPEHDGGSLCSEETGALKSPLISAQGVLPNREMSVETPVALKSTVASASLQTLTDDSGAVGTTFSCESQTSAADQSSSLSAQDLNLDYYKMAATIVNQVFQSLPDYINKMAEGEKGSGPRSLLYSFHGRKYDSSIAPRSSYEAAAMAIGSLDKGNVVRESYLSAVSGASGASGDVGSRRIRSQSPSKTWLSKRLSRETLTNAFLRTENKPAIKSYERRSSEPCQRSVNLSLQAYGSHCDRSEDRRYKKSRTDDDLESVKADSWRRSSLDSIPLDRRRSSCGFKDPVLSRFAQELMNADISVPQLFLVGSGSSPSTTGSRRSSVSGFRDTTLATFESELLNSSFGQTLPSPWLRYPNFSQSRESRLWKSDSSETEYWFPIPRRVGTEFQEELERINRCQSVDEVEDYADFVATTILQQAVSILHHDMKEVTQEDEDISIFSENLADQILREGLVAAVETSSTGRSIKFSHSVSGSEQDFSLSSHDLTAHSYDDHQLDFCDALDIPYSCVDSFAANLAQSIMLSVVEQFGEVLKRFVPYGRPIATGNWDWKGFHGDPFLKMLIQWIAASIAQAPQLIYFTLGDERLNQMHALARLLNEQNWTVGQLMTSIQAYCLLVLDEMDLWEKDTDALATSDVDRFIPSQTLFDFLLCQL</sequence>
<dbReference type="GO" id="GO:0005737">
    <property type="term" value="C:cytoplasm"/>
    <property type="evidence" value="ECO:0007669"/>
    <property type="project" value="TreeGrafter"/>
</dbReference>
<dbReference type="EMBL" id="PZQS01000014">
    <property type="protein sequence ID" value="PVD18886.1"/>
    <property type="molecule type" value="Genomic_DNA"/>
</dbReference>
<dbReference type="InterPro" id="IPR007724">
    <property type="entry name" value="Poly_GlycHdrlase"/>
</dbReference>
<dbReference type="Pfam" id="PF20811">
    <property type="entry name" value="PARG_cat_N"/>
    <property type="match status" value="1"/>
</dbReference>
<reference evidence="7 8" key="1">
    <citation type="submission" date="2018-04" db="EMBL/GenBank/DDBJ databases">
        <title>The genome of golden apple snail Pomacea canaliculata provides insight into stress tolerance and invasive adaptation.</title>
        <authorList>
            <person name="Liu C."/>
            <person name="Liu B."/>
            <person name="Ren Y."/>
            <person name="Zhang Y."/>
            <person name="Wang H."/>
            <person name="Li S."/>
            <person name="Jiang F."/>
            <person name="Yin L."/>
            <person name="Zhang G."/>
            <person name="Qian W."/>
            <person name="Fan W."/>
        </authorList>
    </citation>
    <scope>NUCLEOTIDE SEQUENCE [LARGE SCALE GENOMIC DNA]</scope>
    <source>
        <strain evidence="7">SZHN2017</strain>
        <tissue evidence="7">Muscle</tissue>
    </source>
</reference>
<evidence type="ECO:0000313" key="8">
    <source>
        <dbReference type="Proteomes" id="UP000245119"/>
    </source>
</evidence>
<gene>
    <name evidence="7" type="ORF">C0Q70_21443</name>
</gene>
<dbReference type="GO" id="GO:0006282">
    <property type="term" value="P:regulation of DNA repair"/>
    <property type="evidence" value="ECO:0007669"/>
    <property type="project" value="InterPro"/>
</dbReference>
<evidence type="ECO:0000256" key="3">
    <source>
        <dbReference type="ARBA" id="ARBA00022801"/>
    </source>
</evidence>
<evidence type="ECO:0000256" key="4">
    <source>
        <dbReference type="SAM" id="MobiDB-lite"/>
    </source>
</evidence>
<dbReference type="OrthoDB" id="6154436at2759"/>
<evidence type="ECO:0000256" key="1">
    <source>
        <dbReference type="ARBA" id="ARBA00009545"/>
    </source>
</evidence>
<feature type="region of interest" description="Disordered" evidence="4">
    <location>
        <begin position="1046"/>
        <end position="1065"/>
    </location>
</feature>
<dbReference type="EC" id="3.2.1.143" evidence="2"/>
<keyword evidence="8" id="KW-1185">Reference proteome</keyword>
<feature type="domain" description="PARG helical" evidence="6">
    <location>
        <begin position="50"/>
        <end position="168"/>
    </location>
</feature>
<dbReference type="InterPro" id="IPR046372">
    <property type="entry name" value="PARG_cat_C"/>
</dbReference>